<dbReference type="Proteomes" id="UP001189429">
    <property type="component" value="Unassembled WGS sequence"/>
</dbReference>
<feature type="compositionally biased region" description="Basic and acidic residues" evidence="1">
    <location>
        <begin position="123"/>
        <end position="135"/>
    </location>
</feature>
<evidence type="ECO:0000256" key="1">
    <source>
        <dbReference type="SAM" id="MobiDB-lite"/>
    </source>
</evidence>
<feature type="compositionally biased region" description="Low complexity" evidence="1">
    <location>
        <begin position="158"/>
        <end position="183"/>
    </location>
</feature>
<protein>
    <submittedName>
        <fullName evidence="2">Uncharacterized protein</fullName>
    </submittedName>
</protein>
<sequence>PRISDEAGSGSARSLAHPRPRTCLGPCCAAPPPVPGLPPWRTRREQRRRHGEGRLRQAGTHRPGRGPEQGLHHHAPHPEEQAVLPHRPQVAARQSHQGGGPRGRWLRPVRAPHDRVVAGGLRRHAEARLEGREEAPGDPQAGQEEARRDGGGAGGAAQEGRVSRGRAAGAAGRMGSSRLRCPE</sequence>
<proteinExistence type="predicted"/>
<feature type="compositionally biased region" description="Pro residues" evidence="1">
    <location>
        <begin position="29"/>
        <end position="38"/>
    </location>
</feature>
<dbReference type="EMBL" id="CAUYUJ010017635">
    <property type="protein sequence ID" value="CAK0876543.1"/>
    <property type="molecule type" value="Genomic_DNA"/>
</dbReference>
<organism evidence="2 3">
    <name type="scientific">Prorocentrum cordatum</name>
    <dbReference type="NCBI Taxonomy" id="2364126"/>
    <lineage>
        <taxon>Eukaryota</taxon>
        <taxon>Sar</taxon>
        <taxon>Alveolata</taxon>
        <taxon>Dinophyceae</taxon>
        <taxon>Prorocentrales</taxon>
        <taxon>Prorocentraceae</taxon>
        <taxon>Prorocentrum</taxon>
    </lineage>
</organism>
<reference evidence="2" key="1">
    <citation type="submission" date="2023-10" db="EMBL/GenBank/DDBJ databases">
        <authorList>
            <person name="Chen Y."/>
            <person name="Shah S."/>
            <person name="Dougan E. K."/>
            <person name="Thang M."/>
            <person name="Chan C."/>
        </authorList>
    </citation>
    <scope>NUCLEOTIDE SEQUENCE [LARGE SCALE GENOMIC DNA]</scope>
</reference>
<name>A0ABN9VSS0_9DINO</name>
<comment type="caution">
    <text evidence="2">The sequence shown here is derived from an EMBL/GenBank/DDBJ whole genome shotgun (WGS) entry which is preliminary data.</text>
</comment>
<evidence type="ECO:0000313" key="2">
    <source>
        <dbReference type="EMBL" id="CAK0876543.1"/>
    </source>
</evidence>
<feature type="non-terminal residue" evidence="2">
    <location>
        <position position="1"/>
    </location>
</feature>
<gene>
    <name evidence="2" type="ORF">PCOR1329_LOCUS60859</name>
</gene>
<keyword evidence="3" id="KW-1185">Reference proteome</keyword>
<accession>A0ABN9VSS0</accession>
<feature type="region of interest" description="Disordered" evidence="1">
    <location>
        <begin position="1"/>
        <end position="183"/>
    </location>
</feature>
<feature type="non-terminal residue" evidence="2">
    <location>
        <position position="183"/>
    </location>
</feature>
<evidence type="ECO:0000313" key="3">
    <source>
        <dbReference type="Proteomes" id="UP001189429"/>
    </source>
</evidence>